<name>A0ABZ0IYZ5_9BURK</name>
<dbReference type="Proteomes" id="UP001303211">
    <property type="component" value="Chromosome"/>
</dbReference>
<reference evidence="2 3" key="1">
    <citation type="submission" date="2023-03" db="EMBL/GenBank/DDBJ databases">
        <title>Diaphorobacter basophil sp. nov., isolated from a sewage-treatment plant.</title>
        <authorList>
            <person name="Yang K."/>
        </authorList>
    </citation>
    <scope>NUCLEOTIDE SEQUENCE [LARGE SCALE GENOMIC DNA]</scope>
    <source>
        <strain evidence="2 3">Y-1</strain>
    </source>
</reference>
<keyword evidence="1" id="KW-0812">Transmembrane</keyword>
<dbReference type="RefSeq" id="WP_317700704.1">
    <property type="nucleotide sequence ID" value="NZ_CP136921.1"/>
</dbReference>
<evidence type="ECO:0000313" key="3">
    <source>
        <dbReference type="Proteomes" id="UP001303211"/>
    </source>
</evidence>
<organism evidence="2 3">
    <name type="scientific">Diaphorobacter limosus</name>
    <dbReference type="NCBI Taxonomy" id="3036128"/>
    <lineage>
        <taxon>Bacteria</taxon>
        <taxon>Pseudomonadati</taxon>
        <taxon>Pseudomonadota</taxon>
        <taxon>Betaproteobacteria</taxon>
        <taxon>Burkholderiales</taxon>
        <taxon>Comamonadaceae</taxon>
        <taxon>Diaphorobacter</taxon>
    </lineage>
</organism>
<dbReference type="EMBL" id="CP136921">
    <property type="protein sequence ID" value="WOO31229.1"/>
    <property type="molecule type" value="Genomic_DNA"/>
</dbReference>
<gene>
    <name evidence="2" type="ORF">P4826_12515</name>
</gene>
<accession>A0ABZ0IYZ5</accession>
<keyword evidence="3" id="KW-1185">Reference proteome</keyword>
<evidence type="ECO:0000256" key="1">
    <source>
        <dbReference type="SAM" id="Phobius"/>
    </source>
</evidence>
<protein>
    <submittedName>
        <fullName evidence="2">Uncharacterized protein</fullName>
    </submittedName>
</protein>
<feature type="transmembrane region" description="Helical" evidence="1">
    <location>
        <begin position="42"/>
        <end position="59"/>
    </location>
</feature>
<sequence>MTTSASIELYTQHRGLARMRGAARYLRQAAARSSGARGATSLALAATVAALMVAANTLIDSWSDGHLLAAWLVLWGIAFAGMALLAGPVRKLVSLVLSGTEAWTEAYRRAQEDEKTWNAALHDARILADLSRAMNGIAVEDMRRYR</sequence>
<evidence type="ECO:0000313" key="2">
    <source>
        <dbReference type="EMBL" id="WOO31229.1"/>
    </source>
</evidence>
<proteinExistence type="predicted"/>
<keyword evidence="1" id="KW-1133">Transmembrane helix</keyword>
<feature type="transmembrane region" description="Helical" evidence="1">
    <location>
        <begin position="65"/>
        <end position="86"/>
    </location>
</feature>
<keyword evidence="1" id="KW-0472">Membrane</keyword>